<dbReference type="AlphaFoldDB" id="A0A383B597"/>
<organism evidence="1">
    <name type="scientific">marine metagenome</name>
    <dbReference type="NCBI Taxonomy" id="408172"/>
    <lineage>
        <taxon>unclassified sequences</taxon>
        <taxon>metagenomes</taxon>
        <taxon>ecological metagenomes</taxon>
    </lineage>
</organism>
<name>A0A383B597_9ZZZZ</name>
<proteinExistence type="predicted"/>
<evidence type="ECO:0000313" key="1">
    <source>
        <dbReference type="EMBL" id="SVE14538.1"/>
    </source>
</evidence>
<sequence>PETMRHMLTIPESTAGLFYTEDDA</sequence>
<accession>A0A383B597</accession>
<reference evidence="1" key="1">
    <citation type="submission" date="2018-05" db="EMBL/GenBank/DDBJ databases">
        <authorList>
            <person name="Lanie J.A."/>
            <person name="Ng W.-L."/>
            <person name="Kazmierczak K.M."/>
            <person name="Andrzejewski T.M."/>
            <person name="Davidsen T.M."/>
            <person name="Wayne K.J."/>
            <person name="Tettelin H."/>
            <person name="Glass J.I."/>
            <person name="Rusch D."/>
            <person name="Podicherti R."/>
            <person name="Tsui H.-C.T."/>
            <person name="Winkler M.E."/>
        </authorList>
    </citation>
    <scope>NUCLEOTIDE SEQUENCE</scope>
</reference>
<dbReference type="EMBL" id="UINC01197184">
    <property type="protein sequence ID" value="SVE14538.1"/>
    <property type="molecule type" value="Genomic_DNA"/>
</dbReference>
<protein>
    <submittedName>
        <fullName evidence="1">Uncharacterized protein</fullName>
    </submittedName>
</protein>
<gene>
    <name evidence="1" type="ORF">METZ01_LOCUS467392</name>
</gene>
<feature type="non-terminal residue" evidence="1">
    <location>
        <position position="1"/>
    </location>
</feature>